<dbReference type="EMBL" id="GBRH01170255">
    <property type="protein sequence ID" value="JAE27641.1"/>
    <property type="molecule type" value="Transcribed_RNA"/>
</dbReference>
<sequence>MLRWMCGHTRKDWVRNDDIHDRVRVASIEEKFVQHYLR</sequence>
<evidence type="ECO:0000313" key="1">
    <source>
        <dbReference type="EMBL" id="JAE27641.1"/>
    </source>
</evidence>
<accession>A0A0A9GYI9</accession>
<proteinExistence type="predicted"/>
<protein>
    <submittedName>
        <fullName evidence="1">Uncharacterized protein</fullName>
    </submittedName>
</protein>
<organism evidence="1">
    <name type="scientific">Arundo donax</name>
    <name type="common">Giant reed</name>
    <name type="synonym">Donax arundinaceus</name>
    <dbReference type="NCBI Taxonomy" id="35708"/>
    <lineage>
        <taxon>Eukaryota</taxon>
        <taxon>Viridiplantae</taxon>
        <taxon>Streptophyta</taxon>
        <taxon>Embryophyta</taxon>
        <taxon>Tracheophyta</taxon>
        <taxon>Spermatophyta</taxon>
        <taxon>Magnoliopsida</taxon>
        <taxon>Liliopsida</taxon>
        <taxon>Poales</taxon>
        <taxon>Poaceae</taxon>
        <taxon>PACMAD clade</taxon>
        <taxon>Arundinoideae</taxon>
        <taxon>Arundineae</taxon>
        <taxon>Arundo</taxon>
    </lineage>
</organism>
<name>A0A0A9GYI9_ARUDO</name>
<reference evidence="1" key="1">
    <citation type="submission" date="2014-09" db="EMBL/GenBank/DDBJ databases">
        <authorList>
            <person name="Magalhaes I.L.F."/>
            <person name="Oliveira U."/>
            <person name="Santos F.R."/>
            <person name="Vidigal T.H.D.A."/>
            <person name="Brescovit A.D."/>
            <person name="Santos A.J."/>
        </authorList>
    </citation>
    <scope>NUCLEOTIDE SEQUENCE</scope>
    <source>
        <tissue evidence="1">Shoot tissue taken approximately 20 cm above the soil surface</tissue>
    </source>
</reference>
<reference evidence="1" key="2">
    <citation type="journal article" date="2015" name="Data Brief">
        <title>Shoot transcriptome of the giant reed, Arundo donax.</title>
        <authorList>
            <person name="Barrero R.A."/>
            <person name="Guerrero F.D."/>
            <person name="Moolhuijzen P."/>
            <person name="Goolsby J.A."/>
            <person name="Tidwell J."/>
            <person name="Bellgard S.E."/>
            <person name="Bellgard M.I."/>
        </authorList>
    </citation>
    <scope>NUCLEOTIDE SEQUENCE</scope>
    <source>
        <tissue evidence="1">Shoot tissue taken approximately 20 cm above the soil surface</tissue>
    </source>
</reference>
<dbReference type="AlphaFoldDB" id="A0A0A9GYI9"/>